<dbReference type="EMBL" id="CBTB010000292">
    <property type="protein sequence ID" value="CDH35083.1"/>
    <property type="molecule type" value="Genomic_DNA"/>
</dbReference>
<name>A0A077QP32_XENBV</name>
<gene>
    <name evidence="1" type="ORF">XBI1_810006</name>
</gene>
<evidence type="ECO:0000313" key="1">
    <source>
        <dbReference type="EMBL" id="CDH35083.1"/>
    </source>
</evidence>
<dbReference type="RefSeq" id="WP_071825656.1">
    <property type="nucleotide sequence ID" value="NZ_CAWLWA010000062.1"/>
</dbReference>
<proteinExistence type="predicted"/>
<dbReference type="InterPro" id="IPR018775">
    <property type="entry name" value="RlaP"/>
</dbReference>
<dbReference type="HOGENOM" id="CLU_2468285_0_0_6"/>
<accession>A0A077QP32</accession>
<comment type="caution">
    <text evidence="1">The sequence shown here is derived from an EMBL/GenBank/DDBJ whole genome shotgun (WGS) entry which is preliminary data.</text>
</comment>
<dbReference type="Proteomes" id="UP000028480">
    <property type="component" value="Unassembled WGS sequence"/>
</dbReference>
<dbReference type="Pfam" id="PF10127">
    <property type="entry name" value="RlaP"/>
    <property type="match status" value="1"/>
</dbReference>
<evidence type="ECO:0000313" key="2">
    <source>
        <dbReference type="Proteomes" id="UP000028480"/>
    </source>
</evidence>
<protein>
    <submittedName>
        <fullName evidence="1">Uncharacterized protein</fullName>
    </submittedName>
</protein>
<organism evidence="1 2">
    <name type="scientific">Xenorhabdus bovienii str. Intermedium</name>
    <dbReference type="NCBI Taxonomy" id="1379677"/>
    <lineage>
        <taxon>Bacteria</taxon>
        <taxon>Pseudomonadati</taxon>
        <taxon>Pseudomonadota</taxon>
        <taxon>Gammaproteobacteria</taxon>
        <taxon>Enterobacterales</taxon>
        <taxon>Morganellaceae</taxon>
        <taxon>Xenorhabdus</taxon>
    </lineage>
</organism>
<sequence length="88" mass="10118">MENYLPVDICKLKKYFYVLRPLLAVRWIEMSKGVLPIDFETLVAGTVDNPQLKAEIGDLLRIKQSANEAKYGLRKPRIYVFKQGNSDS</sequence>
<dbReference type="AlphaFoldDB" id="A0A077QP32"/>
<reference evidence="1" key="1">
    <citation type="submission" date="2013-07" db="EMBL/GenBank/DDBJ databases">
        <title>Sub-species coevolution in mutualistic symbiosis.</title>
        <authorList>
            <person name="Murfin K."/>
            <person name="Klassen J."/>
            <person name="Lee M."/>
            <person name="Forst S."/>
            <person name="Stock P."/>
            <person name="Goodrich-Blair H."/>
        </authorList>
    </citation>
    <scope>NUCLEOTIDE SEQUENCE [LARGE SCALE GENOMIC DNA]</scope>
    <source>
        <strain evidence="1">Intermedium</strain>
    </source>
</reference>